<evidence type="ECO:0000313" key="3">
    <source>
        <dbReference type="EMBL" id="KAF4432689.1"/>
    </source>
</evidence>
<reference evidence="3" key="1">
    <citation type="submission" date="2020-01" db="EMBL/GenBank/DDBJ databases">
        <title>Identification and distribution of gene clusters putatively required for synthesis of sphingolipid metabolism inhibitors in phylogenetically diverse species of the filamentous fungus Fusarium.</title>
        <authorList>
            <person name="Kim H.-S."/>
            <person name="Busman M."/>
            <person name="Brown D.W."/>
            <person name="Divon H."/>
            <person name="Uhlig S."/>
            <person name="Proctor R.H."/>
        </authorList>
    </citation>
    <scope>NUCLEOTIDE SEQUENCE</scope>
    <source>
        <strain evidence="3">NRRL 53441</strain>
    </source>
</reference>
<dbReference type="PANTHER" id="PTHR33339">
    <property type="entry name" value="LYSM DOMAIN-CONTAINING PROTEIN"/>
    <property type="match status" value="1"/>
</dbReference>
<dbReference type="AlphaFoldDB" id="A0A8H4JN64"/>
<feature type="domain" description="DUF7872" evidence="2">
    <location>
        <begin position="189"/>
        <end position="400"/>
    </location>
</feature>
<dbReference type="OrthoDB" id="2501761at2759"/>
<keyword evidence="4" id="KW-1185">Reference proteome</keyword>
<evidence type="ECO:0000313" key="4">
    <source>
        <dbReference type="Proteomes" id="UP000605986"/>
    </source>
</evidence>
<accession>A0A8H4JN64</accession>
<evidence type="ECO:0000256" key="1">
    <source>
        <dbReference type="SAM" id="SignalP"/>
    </source>
</evidence>
<comment type="caution">
    <text evidence="3">The sequence shown here is derived from an EMBL/GenBank/DDBJ whole genome shotgun (WGS) entry which is preliminary data.</text>
</comment>
<gene>
    <name evidence="3" type="ORF">F53441_13806</name>
</gene>
<sequence>MRFLPVLYYAALAVPSVSGLAIRQSGGNKKTCDTDPLTQATWTNLNMDQWLKNWTPNVTAQPTNNVQALADSFGAPNFFCGLDQFCNAGQPCNPVELPAWYSLLAIQSWNNYMNSVNTAITFATNIISLKLGEIVSDLYPKPKDDVTPFNAVIRAISSTLAVVPMTGGLANIGKGAFDKSVGYIFSVVKPPTTDKFLQWTNVAASLAGVVQDYQAAVSDSFKKIIDTPVADAGGIYAQLEGGRFLGISQNFTQSDLQKQMIDSFTLYSIGLALQAQKIFVNRMTGIARKHDDSSASYMVDGDDGKYIQYSLLQADGSNSNLMLDIGQKLTDKYGLSKERFLGDVFKCWEQNGKKQLADGFGDVLPIDPNTPCLLNMQVCDMVGVEWSKKSIIDVCRENGLDI</sequence>
<proteinExistence type="predicted"/>
<evidence type="ECO:0000259" key="2">
    <source>
        <dbReference type="Pfam" id="PF25278"/>
    </source>
</evidence>
<dbReference type="EMBL" id="JAADJG010000945">
    <property type="protein sequence ID" value="KAF4432689.1"/>
    <property type="molecule type" value="Genomic_DNA"/>
</dbReference>
<feature type="chain" id="PRO_5034686377" description="DUF7872 domain-containing protein" evidence="1">
    <location>
        <begin position="20"/>
        <end position="402"/>
    </location>
</feature>
<dbReference type="InterPro" id="IPR057194">
    <property type="entry name" value="DUF7872"/>
</dbReference>
<dbReference type="Proteomes" id="UP000605986">
    <property type="component" value="Unassembled WGS sequence"/>
</dbReference>
<organism evidence="3 4">
    <name type="scientific">Fusarium austroafricanum</name>
    <dbReference type="NCBI Taxonomy" id="2364996"/>
    <lineage>
        <taxon>Eukaryota</taxon>
        <taxon>Fungi</taxon>
        <taxon>Dikarya</taxon>
        <taxon>Ascomycota</taxon>
        <taxon>Pezizomycotina</taxon>
        <taxon>Sordariomycetes</taxon>
        <taxon>Hypocreomycetidae</taxon>
        <taxon>Hypocreales</taxon>
        <taxon>Nectriaceae</taxon>
        <taxon>Fusarium</taxon>
        <taxon>Fusarium concolor species complex</taxon>
    </lineage>
</organism>
<dbReference type="Pfam" id="PF25278">
    <property type="entry name" value="DUF7872"/>
    <property type="match status" value="1"/>
</dbReference>
<name>A0A8H4JN64_9HYPO</name>
<dbReference type="PANTHER" id="PTHR33339:SF1">
    <property type="entry name" value="LYSM DOMAIN-CONTAINING PROTEIN"/>
    <property type="match status" value="1"/>
</dbReference>
<feature type="signal peptide" evidence="1">
    <location>
        <begin position="1"/>
        <end position="19"/>
    </location>
</feature>
<keyword evidence="1" id="KW-0732">Signal</keyword>
<protein>
    <recommendedName>
        <fullName evidence="2">DUF7872 domain-containing protein</fullName>
    </recommendedName>
</protein>